<dbReference type="EMBL" id="GBXM01102062">
    <property type="protein sequence ID" value="JAH06515.1"/>
    <property type="molecule type" value="Transcribed_RNA"/>
</dbReference>
<feature type="chain" id="PRO_5002431025" evidence="1">
    <location>
        <begin position="21"/>
        <end position="71"/>
    </location>
</feature>
<dbReference type="SUPFAM" id="SSF63748">
    <property type="entry name" value="Tudor/PWWP/MBT"/>
    <property type="match status" value="1"/>
</dbReference>
<accession>A0A0E9PR05</accession>
<name>A0A0E9PR05_ANGAN</name>
<evidence type="ECO:0000256" key="1">
    <source>
        <dbReference type="SAM" id="SignalP"/>
    </source>
</evidence>
<sequence>MWMSTSATTVALEPLKLVWAKCSGYPSYPALVSVRVRVTTLPCPGLCCSVHVCTTQQWSVSFCVCVLPLQW</sequence>
<protein>
    <submittedName>
        <fullName evidence="2">Uncharacterized protein</fullName>
    </submittedName>
</protein>
<evidence type="ECO:0000313" key="2">
    <source>
        <dbReference type="EMBL" id="JAH06515.1"/>
    </source>
</evidence>
<feature type="signal peptide" evidence="1">
    <location>
        <begin position="1"/>
        <end position="20"/>
    </location>
</feature>
<reference evidence="2" key="2">
    <citation type="journal article" date="2015" name="Fish Shellfish Immunol.">
        <title>Early steps in the European eel (Anguilla anguilla)-Vibrio vulnificus interaction in the gills: Role of the RtxA13 toxin.</title>
        <authorList>
            <person name="Callol A."/>
            <person name="Pajuelo D."/>
            <person name="Ebbesson L."/>
            <person name="Teles M."/>
            <person name="MacKenzie S."/>
            <person name="Amaro C."/>
        </authorList>
    </citation>
    <scope>NUCLEOTIDE SEQUENCE</scope>
</reference>
<proteinExistence type="predicted"/>
<reference evidence="2" key="1">
    <citation type="submission" date="2014-11" db="EMBL/GenBank/DDBJ databases">
        <authorList>
            <person name="Amaro Gonzalez C."/>
        </authorList>
    </citation>
    <scope>NUCLEOTIDE SEQUENCE</scope>
</reference>
<organism evidence="2">
    <name type="scientific">Anguilla anguilla</name>
    <name type="common">European freshwater eel</name>
    <name type="synonym">Muraena anguilla</name>
    <dbReference type="NCBI Taxonomy" id="7936"/>
    <lineage>
        <taxon>Eukaryota</taxon>
        <taxon>Metazoa</taxon>
        <taxon>Chordata</taxon>
        <taxon>Craniata</taxon>
        <taxon>Vertebrata</taxon>
        <taxon>Euteleostomi</taxon>
        <taxon>Actinopterygii</taxon>
        <taxon>Neopterygii</taxon>
        <taxon>Teleostei</taxon>
        <taxon>Anguilliformes</taxon>
        <taxon>Anguillidae</taxon>
        <taxon>Anguilla</taxon>
    </lineage>
</organism>
<keyword evidence="1" id="KW-0732">Signal</keyword>
<dbReference type="Gene3D" id="2.30.30.140">
    <property type="match status" value="1"/>
</dbReference>
<dbReference type="AlphaFoldDB" id="A0A0E9PR05"/>